<proteinExistence type="predicted"/>
<dbReference type="EMBL" id="JACHGT010000005">
    <property type="protein sequence ID" value="MBB6034907.1"/>
    <property type="molecule type" value="Genomic_DNA"/>
</dbReference>
<dbReference type="Gene3D" id="3.40.630.30">
    <property type="match status" value="1"/>
</dbReference>
<evidence type="ECO:0000313" key="2">
    <source>
        <dbReference type="Proteomes" id="UP000548476"/>
    </source>
</evidence>
<name>A0A841FNV7_9ACTN</name>
<evidence type="ECO:0008006" key="3">
    <source>
        <dbReference type="Google" id="ProtNLM"/>
    </source>
</evidence>
<gene>
    <name evidence="1" type="ORF">HNR73_002761</name>
</gene>
<dbReference type="InterPro" id="IPR016181">
    <property type="entry name" value="Acyl_CoA_acyltransferase"/>
</dbReference>
<dbReference type="Pfam" id="PF13523">
    <property type="entry name" value="Acetyltransf_8"/>
    <property type="match status" value="1"/>
</dbReference>
<reference evidence="1 2" key="1">
    <citation type="submission" date="2020-08" db="EMBL/GenBank/DDBJ databases">
        <title>Genomic Encyclopedia of Type Strains, Phase IV (KMG-IV): sequencing the most valuable type-strain genomes for metagenomic binning, comparative biology and taxonomic classification.</title>
        <authorList>
            <person name="Goeker M."/>
        </authorList>
    </citation>
    <scope>NUCLEOTIDE SEQUENCE [LARGE SCALE GENOMIC DNA]</scope>
    <source>
        <strain evidence="1 2">YIM 65646</strain>
    </source>
</reference>
<protein>
    <recommendedName>
        <fullName evidence="3">GNAT family N-acetyltransferase</fullName>
    </recommendedName>
</protein>
<dbReference type="RefSeq" id="WP_184787758.1">
    <property type="nucleotide sequence ID" value="NZ_BONT01000090.1"/>
</dbReference>
<sequence>MTGSDLGDVIGWHAAPHVAPWRPGEPDLAAARRKYLPWIRGEHPNHLSVVLADGRACGYAWHYRVGDHRDYALATGEPDAVGFDVVIGDATACGPDLAPAMLREYLRQVVLKAHPDARRLVSSPPTGEAETIRALTAAGFAPLRDITVFDGEPAETLLLLTIGG</sequence>
<evidence type="ECO:0000313" key="1">
    <source>
        <dbReference type="EMBL" id="MBB6034907.1"/>
    </source>
</evidence>
<keyword evidence="2" id="KW-1185">Reference proteome</keyword>
<organism evidence="1 2">
    <name type="scientific">Phytomonospora endophytica</name>
    <dbReference type="NCBI Taxonomy" id="714109"/>
    <lineage>
        <taxon>Bacteria</taxon>
        <taxon>Bacillati</taxon>
        <taxon>Actinomycetota</taxon>
        <taxon>Actinomycetes</taxon>
        <taxon>Micromonosporales</taxon>
        <taxon>Micromonosporaceae</taxon>
        <taxon>Phytomonospora</taxon>
    </lineage>
</organism>
<accession>A0A841FNV7</accession>
<comment type="caution">
    <text evidence="1">The sequence shown here is derived from an EMBL/GenBank/DDBJ whole genome shotgun (WGS) entry which is preliminary data.</text>
</comment>
<dbReference type="Proteomes" id="UP000548476">
    <property type="component" value="Unassembled WGS sequence"/>
</dbReference>
<dbReference type="AlphaFoldDB" id="A0A841FNV7"/>
<dbReference type="SUPFAM" id="SSF55729">
    <property type="entry name" value="Acyl-CoA N-acyltransferases (Nat)"/>
    <property type="match status" value="1"/>
</dbReference>